<dbReference type="EMBL" id="JAPJDZ010000005">
    <property type="protein sequence ID" value="MDP5134981.1"/>
    <property type="molecule type" value="Genomic_DNA"/>
</dbReference>
<comment type="subcellular location">
    <subcellularLocation>
        <location evidence="7">Cell inner membrane</location>
        <topology evidence="7">Multi-pass membrane protein</topology>
    </subcellularLocation>
    <subcellularLocation>
        <location evidence="1">Cell membrane</location>
        <topology evidence="1">Multi-pass membrane protein</topology>
    </subcellularLocation>
</comment>
<dbReference type="InterPro" id="IPR045275">
    <property type="entry name" value="MscS_archaea/bacteria_type"/>
</dbReference>
<feature type="transmembrane region" description="Helical" evidence="7">
    <location>
        <begin position="76"/>
        <end position="95"/>
    </location>
</feature>
<evidence type="ECO:0000313" key="12">
    <source>
        <dbReference type="Proteomes" id="UP001231109"/>
    </source>
</evidence>
<dbReference type="PANTHER" id="PTHR30221:SF20">
    <property type="entry name" value="SMALL-CONDUCTANCE MECHANOSENSITIVE CHANNEL"/>
    <property type="match status" value="1"/>
</dbReference>
<evidence type="ECO:0000256" key="6">
    <source>
        <dbReference type="ARBA" id="ARBA00023136"/>
    </source>
</evidence>
<dbReference type="Pfam" id="PF00924">
    <property type="entry name" value="MS_channel_2nd"/>
    <property type="match status" value="1"/>
</dbReference>
<dbReference type="Pfam" id="PF21088">
    <property type="entry name" value="MS_channel_1st"/>
    <property type="match status" value="1"/>
</dbReference>
<keyword evidence="7" id="KW-0997">Cell inner membrane</keyword>
<dbReference type="RefSeq" id="WP_027672236.1">
    <property type="nucleotide sequence ID" value="NZ_JAPJDZ010000005.1"/>
</dbReference>
<evidence type="ECO:0000259" key="9">
    <source>
        <dbReference type="Pfam" id="PF21082"/>
    </source>
</evidence>
<accession>A0ABT9HV43</accession>
<dbReference type="Gene3D" id="3.30.70.100">
    <property type="match status" value="1"/>
</dbReference>
<dbReference type="PANTHER" id="PTHR30221">
    <property type="entry name" value="SMALL-CONDUCTANCE MECHANOSENSITIVE CHANNEL"/>
    <property type="match status" value="1"/>
</dbReference>
<sequence length="285" mass="31733">MTEQFLQWLQTEHISQMLKAAILLLVGFVVASLASRAVNRFFSKNFSQHHIVLFRKLVYWLLLALFVASALKQLGFSLSVLLGAAGVLSVALGFASQTSASNLISGLFLIGEQPFKLGDTIKVGNTTGEVLSIDLLSVKLRTFDNLFVRIPNETLIKSEVTNLTRFPIRRFDLLLGVAYKEQISEVRSVLLDVADKNPLCLDEPSPMFLFLGFGDSALNIQFSVWGKRENFRDLRNSLHEEVKLAFDTAGIDIPFPQRTVHLAPQYVQSKAQSAAPLQKDDNHAL</sequence>
<evidence type="ECO:0000259" key="10">
    <source>
        <dbReference type="Pfam" id="PF21088"/>
    </source>
</evidence>
<dbReference type="InterPro" id="IPR011014">
    <property type="entry name" value="MscS_channel_TM-2"/>
</dbReference>
<feature type="transmembrane region" description="Helical" evidence="7">
    <location>
        <begin position="20"/>
        <end position="39"/>
    </location>
</feature>
<evidence type="ECO:0000313" key="11">
    <source>
        <dbReference type="EMBL" id="MDP5134981.1"/>
    </source>
</evidence>
<dbReference type="InterPro" id="IPR010920">
    <property type="entry name" value="LSM_dom_sf"/>
</dbReference>
<comment type="function">
    <text evidence="7">Mechanosensitive channel that participates in the regulation of osmotic pressure changes within the cell, opening in response to stretch forces in the membrane lipid bilayer, without the need for other proteins. Contributes to normal resistance to hypoosmotic shock. Forms an ion channel of 1.0 nanosiemens conductance with a slight preference for anions.</text>
</comment>
<keyword evidence="5 7" id="KW-1133">Transmembrane helix</keyword>
<reference evidence="11 12" key="1">
    <citation type="submission" date="2022-11" db="EMBL/GenBank/DDBJ databases">
        <title>Viruses from the air-sea interface of a natural surface slick.</title>
        <authorList>
            <person name="Rahlff J."/>
            <person name="Holmfeldt K."/>
        </authorList>
    </citation>
    <scope>NUCLEOTIDE SEQUENCE [LARGE SCALE GENOMIC DNA]</scope>
    <source>
        <strain evidence="11 12">SMS4</strain>
    </source>
</reference>
<dbReference type="SUPFAM" id="SSF82689">
    <property type="entry name" value="Mechanosensitive channel protein MscS (YggB), C-terminal domain"/>
    <property type="match status" value="1"/>
</dbReference>
<evidence type="ECO:0000256" key="4">
    <source>
        <dbReference type="ARBA" id="ARBA00022692"/>
    </source>
</evidence>
<keyword evidence="4 7" id="KW-0812">Transmembrane</keyword>
<feature type="domain" description="Mechanosensitive ion channel MscS" evidence="8">
    <location>
        <begin position="99"/>
        <end position="165"/>
    </location>
</feature>
<feature type="domain" description="Mechanosensitive ion channel MscS C-terminal" evidence="9">
    <location>
        <begin position="176"/>
        <end position="253"/>
    </location>
</feature>
<keyword evidence="7" id="KW-0407">Ion channel</keyword>
<dbReference type="InterPro" id="IPR049142">
    <property type="entry name" value="MS_channel_1st"/>
</dbReference>
<evidence type="ECO:0000256" key="7">
    <source>
        <dbReference type="RuleBase" id="RU369025"/>
    </source>
</evidence>
<keyword evidence="7" id="KW-0406">Ion transport</keyword>
<comment type="caution">
    <text evidence="11">The sequence shown here is derived from an EMBL/GenBank/DDBJ whole genome shotgun (WGS) entry which is preliminary data.</text>
</comment>
<dbReference type="SUPFAM" id="SSF82861">
    <property type="entry name" value="Mechanosensitive channel protein MscS (YggB), transmembrane region"/>
    <property type="match status" value="1"/>
</dbReference>
<feature type="transmembrane region" description="Helical" evidence="7">
    <location>
        <begin position="51"/>
        <end position="70"/>
    </location>
</feature>
<organism evidence="11 12">
    <name type="scientific">Rheinheimera baltica</name>
    <dbReference type="NCBI Taxonomy" id="67576"/>
    <lineage>
        <taxon>Bacteria</taxon>
        <taxon>Pseudomonadati</taxon>
        <taxon>Pseudomonadota</taxon>
        <taxon>Gammaproteobacteria</taxon>
        <taxon>Chromatiales</taxon>
        <taxon>Chromatiaceae</taxon>
        <taxon>Rheinheimera</taxon>
    </lineage>
</organism>
<keyword evidence="6 7" id="KW-0472">Membrane</keyword>
<comment type="caution">
    <text evidence="7">Lacks conserved residue(s) required for the propagation of feature annotation.</text>
</comment>
<dbReference type="InterPro" id="IPR006685">
    <property type="entry name" value="MscS_channel_2nd"/>
</dbReference>
<protein>
    <recommendedName>
        <fullName evidence="7">Small-conductance mechanosensitive channel</fullName>
    </recommendedName>
</protein>
<dbReference type="SUPFAM" id="SSF50182">
    <property type="entry name" value="Sm-like ribonucleoproteins"/>
    <property type="match status" value="1"/>
</dbReference>
<evidence type="ECO:0000256" key="2">
    <source>
        <dbReference type="ARBA" id="ARBA00008017"/>
    </source>
</evidence>
<evidence type="ECO:0000256" key="5">
    <source>
        <dbReference type="ARBA" id="ARBA00022989"/>
    </source>
</evidence>
<dbReference type="Gene3D" id="2.30.30.60">
    <property type="match status" value="1"/>
</dbReference>
<comment type="subunit">
    <text evidence="7">Homoheptamer.</text>
</comment>
<name>A0ABT9HV43_9GAMM</name>
<dbReference type="InterPro" id="IPR023408">
    <property type="entry name" value="MscS_beta-dom_sf"/>
</dbReference>
<gene>
    <name evidence="11" type="ORF">ORJ04_03345</name>
</gene>
<proteinExistence type="inferred from homology"/>
<evidence type="ECO:0000256" key="3">
    <source>
        <dbReference type="ARBA" id="ARBA00022475"/>
    </source>
</evidence>
<evidence type="ECO:0000259" key="8">
    <source>
        <dbReference type="Pfam" id="PF00924"/>
    </source>
</evidence>
<evidence type="ECO:0000256" key="1">
    <source>
        <dbReference type="ARBA" id="ARBA00004651"/>
    </source>
</evidence>
<dbReference type="InterPro" id="IPR011066">
    <property type="entry name" value="MscS_channel_C_sf"/>
</dbReference>
<dbReference type="Gene3D" id="1.10.287.1260">
    <property type="match status" value="1"/>
</dbReference>
<dbReference type="Proteomes" id="UP001231109">
    <property type="component" value="Unassembled WGS sequence"/>
</dbReference>
<dbReference type="Pfam" id="PF21082">
    <property type="entry name" value="MS_channel_3rd"/>
    <property type="match status" value="1"/>
</dbReference>
<feature type="domain" description="Mechanosensitive ion channel transmembrane helices 2/3" evidence="10">
    <location>
        <begin position="56"/>
        <end position="97"/>
    </location>
</feature>
<keyword evidence="7" id="KW-0813">Transport</keyword>
<dbReference type="InterPro" id="IPR049278">
    <property type="entry name" value="MS_channel_C"/>
</dbReference>
<comment type="similarity">
    <text evidence="2 7">Belongs to the MscS (TC 1.A.23) family.</text>
</comment>
<keyword evidence="3" id="KW-1003">Cell membrane</keyword>
<keyword evidence="12" id="KW-1185">Reference proteome</keyword>